<comment type="caution">
    <text evidence="3">The sequence shown here is derived from an EMBL/GenBank/DDBJ whole genome shotgun (WGS) entry which is preliminary data.</text>
</comment>
<evidence type="ECO:0000256" key="1">
    <source>
        <dbReference type="SAM" id="Phobius"/>
    </source>
</evidence>
<reference evidence="3 4" key="1">
    <citation type="journal article" date="2021" name="Sci. Rep.">
        <title>The genome of the diatom Chaetoceros tenuissimus carries an ancient integrated fragment of an extant virus.</title>
        <authorList>
            <person name="Hongo Y."/>
            <person name="Kimura K."/>
            <person name="Takaki Y."/>
            <person name="Yoshida Y."/>
            <person name="Baba S."/>
            <person name="Kobayashi G."/>
            <person name="Nagasaki K."/>
            <person name="Hano T."/>
            <person name="Tomaru Y."/>
        </authorList>
    </citation>
    <scope>NUCLEOTIDE SEQUENCE [LARGE SCALE GENOMIC DNA]</scope>
    <source>
        <strain evidence="3 4">NIES-3715</strain>
    </source>
</reference>
<keyword evidence="1" id="KW-1133">Transmembrane helix</keyword>
<evidence type="ECO:0000313" key="4">
    <source>
        <dbReference type="Proteomes" id="UP001054902"/>
    </source>
</evidence>
<gene>
    <name evidence="3" type="ORF">CTEN210_02388</name>
</gene>
<dbReference type="AlphaFoldDB" id="A0AAD3CJG5"/>
<feature type="transmembrane region" description="Helical" evidence="1">
    <location>
        <begin position="310"/>
        <end position="326"/>
    </location>
</feature>
<feature type="signal peptide" evidence="2">
    <location>
        <begin position="1"/>
        <end position="22"/>
    </location>
</feature>
<evidence type="ECO:0000256" key="2">
    <source>
        <dbReference type="SAM" id="SignalP"/>
    </source>
</evidence>
<dbReference type="Proteomes" id="UP001054902">
    <property type="component" value="Unassembled WGS sequence"/>
</dbReference>
<accession>A0AAD3CJG5</accession>
<evidence type="ECO:0000313" key="3">
    <source>
        <dbReference type="EMBL" id="GFH45914.1"/>
    </source>
</evidence>
<feature type="chain" id="PRO_5042001887" description="Plastid lipid-associated protein/fibrillin conserved domain-containing protein" evidence="2">
    <location>
        <begin position="23"/>
        <end position="365"/>
    </location>
</feature>
<evidence type="ECO:0008006" key="5">
    <source>
        <dbReference type="Google" id="ProtNLM"/>
    </source>
</evidence>
<proteinExistence type="predicted"/>
<keyword evidence="4" id="KW-1185">Reference proteome</keyword>
<keyword evidence="1" id="KW-0472">Membrane</keyword>
<organism evidence="3 4">
    <name type="scientific">Chaetoceros tenuissimus</name>
    <dbReference type="NCBI Taxonomy" id="426638"/>
    <lineage>
        <taxon>Eukaryota</taxon>
        <taxon>Sar</taxon>
        <taxon>Stramenopiles</taxon>
        <taxon>Ochrophyta</taxon>
        <taxon>Bacillariophyta</taxon>
        <taxon>Coscinodiscophyceae</taxon>
        <taxon>Chaetocerotophycidae</taxon>
        <taxon>Chaetocerotales</taxon>
        <taxon>Chaetocerotaceae</taxon>
        <taxon>Chaetoceros</taxon>
    </lineage>
</organism>
<keyword evidence="1" id="KW-0812">Transmembrane</keyword>
<sequence>MTITIRVGIVLVSSVFSFLVESFPTSTINSFCKRSSLHYASPTRILLSEIKKLKADDDLGGSNMFRKQDIVNRVEELEQSFATRLLDDKLIKPDNDLTRFEPLVGLYNVTHVVQKPERENDNPVGGKWTRKSNKLTSLVRPPRTYQHLLPTNYTGQGKLQVSIKGNTTDESRMATVVAEAVNVISFDSIFFNLIKLHIILRGDAVALNKSERKENERKYNQSLSNFAVKAFFDPPRIVLGKRGRLGNFQLGPPTSVVLDTTYNDAVVRVGKGGSSGTRFIFSRCREGQDSRLAKEFLTFINRKPTRRRRILATIVTIGTSTSWFALNREAKVLSTFVAILTFFSAALVTISTGGVEQDEYDRMTK</sequence>
<dbReference type="EMBL" id="BLLK01000022">
    <property type="protein sequence ID" value="GFH45914.1"/>
    <property type="molecule type" value="Genomic_DNA"/>
</dbReference>
<feature type="transmembrane region" description="Helical" evidence="1">
    <location>
        <begin position="332"/>
        <end position="355"/>
    </location>
</feature>
<name>A0AAD3CJG5_9STRA</name>
<protein>
    <recommendedName>
        <fullName evidence="5">Plastid lipid-associated protein/fibrillin conserved domain-containing protein</fullName>
    </recommendedName>
</protein>
<keyword evidence="2" id="KW-0732">Signal</keyword>